<evidence type="ECO:0000256" key="1">
    <source>
        <dbReference type="ARBA" id="ARBA00010834"/>
    </source>
</evidence>
<keyword evidence="6" id="KW-1185">Reference proteome</keyword>
<evidence type="ECO:0000256" key="4">
    <source>
        <dbReference type="SAM" id="MobiDB-lite"/>
    </source>
</evidence>
<sequence length="63" mass="6762">MGKGDKKTKRGKINSGSFGKLRPRGRNKRTATTADVPTKQTAKKTMEAGDAASSEKSLIDKKP</sequence>
<name>A0A4Q0PDJ2_9FLAO</name>
<dbReference type="NCBIfam" id="TIGR04560">
    <property type="entry name" value="ribo_THX"/>
    <property type="match status" value="1"/>
</dbReference>
<dbReference type="AlphaFoldDB" id="A0A4Q0PDJ2"/>
<dbReference type="EMBL" id="QOVM01000001">
    <property type="protein sequence ID" value="RXG24875.1"/>
    <property type="molecule type" value="Genomic_DNA"/>
</dbReference>
<comment type="caution">
    <text evidence="5">The sequence shown here is derived from an EMBL/GenBank/DDBJ whole genome shotgun (WGS) entry which is preliminary data.</text>
</comment>
<proteinExistence type="inferred from homology"/>
<dbReference type="InterPro" id="IPR030826">
    <property type="entry name" value="Ribosomal_bTHX/bTHXc/bTHXm"/>
</dbReference>
<organism evidence="5 6">
    <name type="scientific">Leeuwenhoekiella aequorea</name>
    <dbReference type="NCBI Taxonomy" id="283736"/>
    <lineage>
        <taxon>Bacteria</taxon>
        <taxon>Pseudomonadati</taxon>
        <taxon>Bacteroidota</taxon>
        <taxon>Flavobacteriia</taxon>
        <taxon>Flavobacteriales</taxon>
        <taxon>Flavobacteriaceae</taxon>
        <taxon>Leeuwenhoekiella</taxon>
    </lineage>
</organism>
<accession>A0A4Q0PDJ2</accession>
<feature type="compositionally biased region" description="Basic residues" evidence="4">
    <location>
        <begin position="1"/>
        <end position="12"/>
    </location>
</feature>
<comment type="similarity">
    <text evidence="1">Belongs to the bacterial ribosomal protein bTHX family.</text>
</comment>
<dbReference type="Proteomes" id="UP000289238">
    <property type="component" value="Unassembled WGS sequence"/>
</dbReference>
<protein>
    <submittedName>
        <fullName evidence="5">Ribosomal small subunit protein bTHX</fullName>
    </submittedName>
</protein>
<evidence type="ECO:0000256" key="3">
    <source>
        <dbReference type="ARBA" id="ARBA00023274"/>
    </source>
</evidence>
<dbReference type="OrthoDB" id="965797at2"/>
<gene>
    <name evidence="5" type="ORF">DSM00_671</name>
</gene>
<feature type="compositionally biased region" description="Polar residues" evidence="4">
    <location>
        <begin position="30"/>
        <end position="40"/>
    </location>
</feature>
<feature type="region of interest" description="Disordered" evidence="4">
    <location>
        <begin position="1"/>
        <end position="63"/>
    </location>
</feature>
<reference evidence="5 6" key="1">
    <citation type="submission" date="2018-07" db="EMBL/GenBank/DDBJ databases">
        <title>Leeuwenhoekiella genomics.</title>
        <authorList>
            <person name="Tahon G."/>
            <person name="Willems A."/>
        </authorList>
    </citation>
    <scope>NUCLEOTIDE SEQUENCE [LARGE SCALE GENOMIC DNA]</scope>
    <source>
        <strain evidence="5 6">LMG 22550</strain>
    </source>
</reference>
<dbReference type="GO" id="GO:0005840">
    <property type="term" value="C:ribosome"/>
    <property type="evidence" value="ECO:0007669"/>
    <property type="project" value="UniProtKB-KW"/>
</dbReference>
<keyword evidence="3" id="KW-0687">Ribonucleoprotein</keyword>
<dbReference type="InterPro" id="IPR031414">
    <property type="entry name" value="Ribosomal_bTHX"/>
</dbReference>
<evidence type="ECO:0000256" key="2">
    <source>
        <dbReference type="ARBA" id="ARBA00022980"/>
    </source>
</evidence>
<dbReference type="Pfam" id="PF17070">
    <property type="entry name" value="Thx"/>
    <property type="match status" value="1"/>
</dbReference>
<dbReference type="GO" id="GO:1990904">
    <property type="term" value="C:ribonucleoprotein complex"/>
    <property type="evidence" value="ECO:0007669"/>
    <property type="project" value="UniProtKB-KW"/>
</dbReference>
<keyword evidence="2" id="KW-0689">Ribosomal protein</keyword>
<evidence type="ECO:0000313" key="6">
    <source>
        <dbReference type="Proteomes" id="UP000289238"/>
    </source>
</evidence>
<evidence type="ECO:0000313" key="5">
    <source>
        <dbReference type="EMBL" id="RXG24875.1"/>
    </source>
</evidence>